<dbReference type="InterPro" id="IPR009057">
    <property type="entry name" value="Homeodomain-like_sf"/>
</dbReference>
<evidence type="ECO:0000256" key="9">
    <source>
        <dbReference type="SAM" id="Phobius"/>
    </source>
</evidence>
<dbReference type="PANTHER" id="PTHR43547:SF2">
    <property type="entry name" value="HYBRID SIGNAL TRANSDUCTION HISTIDINE KINASE C"/>
    <property type="match status" value="1"/>
</dbReference>
<evidence type="ECO:0000259" key="12">
    <source>
        <dbReference type="PROSITE" id="PS50109"/>
    </source>
</evidence>
<dbReference type="InterPro" id="IPR011990">
    <property type="entry name" value="TPR-like_helical_dom_sf"/>
</dbReference>
<dbReference type="Gene3D" id="3.40.50.2300">
    <property type="match status" value="1"/>
</dbReference>
<dbReference type="InterPro" id="IPR036890">
    <property type="entry name" value="HATPase_C_sf"/>
</dbReference>
<dbReference type="InterPro" id="IPR003594">
    <property type="entry name" value="HATPase_dom"/>
</dbReference>
<dbReference type="Pfam" id="PF02518">
    <property type="entry name" value="HATPase_c"/>
    <property type="match status" value="1"/>
</dbReference>
<dbReference type="GO" id="GO:0003700">
    <property type="term" value="F:DNA-binding transcription factor activity"/>
    <property type="evidence" value="ECO:0007669"/>
    <property type="project" value="InterPro"/>
</dbReference>
<keyword evidence="6" id="KW-0804">Transcription</keyword>
<feature type="repeat" description="TPR" evidence="8">
    <location>
        <begin position="280"/>
        <end position="313"/>
    </location>
</feature>
<evidence type="ECO:0000256" key="10">
    <source>
        <dbReference type="SAM" id="SignalP"/>
    </source>
</evidence>
<keyword evidence="8" id="KW-0802">TPR repeat</keyword>
<keyword evidence="10" id="KW-0732">Signal</keyword>
<dbReference type="InterPro" id="IPR001789">
    <property type="entry name" value="Sig_transdc_resp-reg_receiver"/>
</dbReference>
<dbReference type="CDD" id="cd17574">
    <property type="entry name" value="REC_OmpR"/>
    <property type="match status" value="1"/>
</dbReference>
<dbReference type="PROSITE" id="PS50109">
    <property type="entry name" value="HIS_KIN"/>
    <property type="match status" value="1"/>
</dbReference>
<dbReference type="OrthoDB" id="358279at2"/>
<dbReference type="SUPFAM" id="SSF47384">
    <property type="entry name" value="Homodimeric domain of signal transducing histidine kinase"/>
    <property type="match status" value="1"/>
</dbReference>
<evidence type="ECO:0000256" key="8">
    <source>
        <dbReference type="PROSITE-ProRule" id="PRU00339"/>
    </source>
</evidence>
<comment type="catalytic activity">
    <reaction evidence="1">
        <text>ATP + protein L-histidine = ADP + protein N-phospho-L-histidine.</text>
        <dbReference type="EC" id="2.7.13.3"/>
    </reaction>
</comment>
<dbReference type="Pfam" id="PF12833">
    <property type="entry name" value="HTH_18"/>
    <property type="match status" value="1"/>
</dbReference>
<evidence type="ECO:0000313" key="14">
    <source>
        <dbReference type="EMBL" id="TAI48526.1"/>
    </source>
</evidence>
<dbReference type="AlphaFoldDB" id="A0A4Q8QJW4"/>
<dbReference type="Pfam" id="PF00072">
    <property type="entry name" value="Response_reg"/>
    <property type="match status" value="1"/>
</dbReference>
<protein>
    <recommendedName>
        <fullName evidence="2">histidine kinase</fullName>
        <ecNumber evidence="2">2.7.13.3</ecNumber>
    </recommendedName>
</protein>
<dbReference type="Gene3D" id="3.30.565.10">
    <property type="entry name" value="Histidine kinase-like ATPase, C-terminal domain"/>
    <property type="match status" value="1"/>
</dbReference>
<feature type="signal peptide" evidence="10">
    <location>
        <begin position="1"/>
        <end position="19"/>
    </location>
</feature>
<evidence type="ECO:0000256" key="2">
    <source>
        <dbReference type="ARBA" id="ARBA00012438"/>
    </source>
</evidence>
<dbReference type="InterPro" id="IPR003661">
    <property type="entry name" value="HisK_dim/P_dom"/>
</dbReference>
<keyword evidence="15" id="KW-1185">Reference proteome</keyword>
<evidence type="ECO:0000256" key="6">
    <source>
        <dbReference type="ARBA" id="ARBA00023163"/>
    </source>
</evidence>
<evidence type="ECO:0000256" key="4">
    <source>
        <dbReference type="ARBA" id="ARBA00023015"/>
    </source>
</evidence>
<dbReference type="PROSITE" id="PS00041">
    <property type="entry name" value="HTH_ARAC_FAMILY_1"/>
    <property type="match status" value="1"/>
</dbReference>
<keyword evidence="5" id="KW-0238">DNA-binding</keyword>
<feature type="transmembrane region" description="Helical" evidence="9">
    <location>
        <begin position="447"/>
        <end position="466"/>
    </location>
</feature>
<feature type="domain" description="HTH araC/xylS-type" evidence="11">
    <location>
        <begin position="891"/>
        <end position="990"/>
    </location>
</feature>
<sequence>MRFCLFLILVALLSIKTFSQQHKADSLRQVIASTSNDSLKIDAYLGFYDLYQNSHPDSVKYYLNQGLLFTRKIRDLKNHAYLSTFLAFVDYRQGAFVEAHQILDRSLALVKGNPEYLSSELKLLNWKSVVLQGQRKIDSAQVILTKIVDLSDDFPLEQLKAHLILGNIELRKLHFQRALYFYHNVDSICQANQFESNACVSALANSGLVLMEIGQLDESLKYLEKATQKFLHENDEIGVLAISDDMARIHLKKGNLDLAEKILVERNARLKESNSYKLEVQGLKVLNKVYREQSNFEEALPVLNRALSLSEKINDTVSITEVYIDYGKFYTETQAYDQAGVYADKVIDLLDTSHQIELLDEYYQLEYRISVFEILVAIQLGNKDFKTALGLNEELQEFKDKFSAVKDARTISDIESKYQNEKKQKEIELLTSKAQLVIQKARNQRNLLIAGISILGLAFVTVFLLFRNKQKTNQRLRELESAKSKFFANISHEFRTPLTLISGPVAHQLSKDDLSSDDKTDLGLIQRNANQLLKFVDQILDLSKIEAGRRKLRVSKGNLDLFLKHLIEPFRYQAKKKDVTFNDIIDIQNEVWFDRDVVDKIVANLLSNALKYNQNKEKIVFKAVAKNQELILTTINGNDDLTEKELPLLFDRFYQNNTIHQGFGIGLSLVKELATLSYGTVHAHRPDDKTIAFVVTLPLTKIAFSKEDLIMEDKMPEIIKKPNEEAISEPYEKDEELGQSSLPVLLVVDDNAEIRLFIKTLFKKEYHILEAENGEVGMQIALQTIPDLIISDIMMPIKDGIAMSNALKNDERTSHIPIVLLTAKSGEENELTGLKTGADAYMVKPFKEEKLRVIIEKLIATRTAIQEKFSKQSLMRIKGVELTKVDTRLMERIQQILDVELTNPEFNAKAFSEQVGLSRMHLHRKLKALTGLSTSEFIRVQRLKMAAKLLKEGHTNISEVGYATGFNQPAYFSTAFKQHFGYSPSEYATV</sequence>
<dbReference type="SMART" id="SM00388">
    <property type="entry name" value="HisKA"/>
    <property type="match status" value="1"/>
</dbReference>
<keyword evidence="9" id="KW-1133">Transmembrane helix</keyword>
<dbReference type="InterPro" id="IPR018060">
    <property type="entry name" value="HTH_AraC"/>
</dbReference>
<dbReference type="PROSITE" id="PS01124">
    <property type="entry name" value="HTH_ARAC_FAMILY_2"/>
    <property type="match status" value="1"/>
</dbReference>
<dbReference type="InterPro" id="IPR036097">
    <property type="entry name" value="HisK_dim/P_sf"/>
</dbReference>
<dbReference type="Proteomes" id="UP000291981">
    <property type="component" value="Unassembled WGS sequence"/>
</dbReference>
<dbReference type="EMBL" id="SGIU01000001">
    <property type="protein sequence ID" value="TAI48526.1"/>
    <property type="molecule type" value="Genomic_DNA"/>
</dbReference>
<dbReference type="PRINTS" id="PR00032">
    <property type="entry name" value="HTHARAC"/>
</dbReference>
<dbReference type="CDD" id="cd00082">
    <property type="entry name" value="HisKA"/>
    <property type="match status" value="1"/>
</dbReference>
<dbReference type="GO" id="GO:0000155">
    <property type="term" value="F:phosphorelay sensor kinase activity"/>
    <property type="evidence" value="ECO:0007669"/>
    <property type="project" value="InterPro"/>
</dbReference>
<evidence type="ECO:0000256" key="5">
    <source>
        <dbReference type="ARBA" id="ARBA00023125"/>
    </source>
</evidence>
<dbReference type="InterPro" id="IPR018062">
    <property type="entry name" value="HTH_AraC-typ_CS"/>
</dbReference>
<dbReference type="SUPFAM" id="SSF46689">
    <property type="entry name" value="Homeodomain-like"/>
    <property type="match status" value="1"/>
</dbReference>
<dbReference type="SUPFAM" id="SSF48452">
    <property type="entry name" value="TPR-like"/>
    <property type="match status" value="2"/>
</dbReference>
<dbReference type="SUPFAM" id="SSF55874">
    <property type="entry name" value="ATPase domain of HSP90 chaperone/DNA topoisomerase II/histidine kinase"/>
    <property type="match status" value="1"/>
</dbReference>
<dbReference type="InterPro" id="IPR020449">
    <property type="entry name" value="Tscrpt_reg_AraC-type_HTH"/>
</dbReference>
<keyword evidence="9" id="KW-0472">Membrane</keyword>
<reference evidence="14 15" key="1">
    <citation type="submission" date="2019-02" db="EMBL/GenBank/DDBJ databases">
        <title>Draft genome sequence of Muricauda sp. 176CP4-71.</title>
        <authorList>
            <person name="Park J.-S."/>
        </authorList>
    </citation>
    <scope>NUCLEOTIDE SEQUENCE [LARGE SCALE GENOMIC DNA]</scope>
    <source>
        <strain evidence="14 15">176CP4-71</strain>
    </source>
</reference>
<gene>
    <name evidence="14" type="ORF">EW142_01610</name>
</gene>
<dbReference type="GO" id="GO:0043565">
    <property type="term" value="F:sequence-specific DNA binding"/>
    <property type="evidence" value="ECO:0007669"/>
    <property type="project" value="InterPro"/>
</dbReference>
<dbReference type="Gene3D" id="1.10.10.60">
    <property type="entry name" value="Homeodomain-like"/>
    <property type="match status" value="1"/>
</dbReference>
<feature type="modified residue" description="4-aspartylphosphate" evidence="7">
    <location>
        <position position="792"/>
    </location>
</feature>
<dbReference type="SUPFAM" id="SSF52172">
    <property type="entry name" value="CheY-like"/>
    <property type="match status" value="1"/>
</dbReference>
<dbReference type="SMART" id="SM00448">
    <property type="entry name" value="REC"/>
    <property type="match status" value="1"/>
</dbReference>
<proteinExistence type="predicted"/>
<dbReference type="FunFam" id="1.10.287.130:FF:000045">
    <property type="entry name" value="Two-component system sensor histidine kinase/response regulator"/>
    <property type="match status" value="1"/>
</dbReference>
<dbReference type="Pfam" id="PF00512">
    <property type="entry name" value="HisKA"/>
    <property type="match status" value="1"/>
</dbReference>
<dbReference type="InterPro" id="IPR005467">
    <property type="entry name" value="His_kinase_dom"/>
</dbReference>
<accession>A0A4Q8QJW4</accession>
<organism evidence="14 15">
    <name type="scientific">Flagellimonas allohymeniacidonis</name>
    <dbReference type="NCBI Taxonomy" id="2517819"/>
    <lineage>
        <taxon>Bacteria</taxon>
        <taxon>Pseudomonadati</taxon>
        <taxon>Bacteroidota</taxon>
        <taxon>Flavobacteriia</taxon>
        <taxon>Flavobacteriales</taxon>
        <taxon>Flavobacteriaceae</taxon>
        <taxon>Flagellimonas</taxon>
    </lineage>
</organism>
<comment type="caution">
    <text evidence="14">The sequence shown here is derived from an EMBL/GenBank/DDBJ whole genome shotgun (WGS) entry which is preliminary data.</text>
</comment>
<evidence type="ECO:0000313" key="15">
    <source>
        <dbReference type="Proteomes" id="UP000291981"/>
    </source>
</evidence>
<feature type="domain" description="Response regulatory" evidence="13">
    <location>
        <begin position="744"/>
        <end position="859"/>
    </location>
</feature>
<evidence type="ECO:0000256" key="3">
    <source>
        <dbReference type="ARBA" id="ARBA00022553"/>
    </source>
</evidence>
<dbReference type="EC" id="2.7.13.3" evidence="2"/>
<keyword evidence="4" id="KW-0805">Transcription regulation</keyword>
<evidence type="ECO:0000256" key="7">
    <source>
        <dbReference type="PROSITE-ProRule" id="PRU00169"/>
    </source>
</evidence>
<dbReference type="SMART" id="SM00387">
    <property type="entry name" value="HATPase_c"/>
    <property type="match status" value="1"/>
</dbReference>
<feature type="domain" description="Histidine kinase" evidence="12">
    <location>
        <begin position="489"/>
        <end position="701"/>
    </location>
</feature>
<dbReference type="Gene3D" id="1.25.40.10">
    <property type="entry name" value="Tetratricopeptide repeat domain"/>
    <property type="match status" value="2"/>
</dbReference>
<keyword evidence="9" id="KW-0812">Transmembrane</keyword>
<dbReference type="PANTHER" id="PTHR43547">
    <property type="entry name" value="TWO-COMPONENT HISTIDINE KINASE"/>
    <property type="match status" value="1"/>
</dbReference>
<dbReference type="InterPro" id="IPR019734">
    <property type="entry name" value="TPR_rpt"/>
</dbReference>
<evidence type="ECO:0000259" key="11">
    <source>
        <dbReference type="PROSITE" id="PS01124"/>
    </source>
</evidence>
<dbReference type="Pfam" id="PF13181">
    <property type="entry name" value="TPR_8"/>
    <property type="match status" value="1"/>
</dbReference>
<evidence type="ECO:0000256" key="1">
    <source>
        <dbReference type="ARBA" id="ARBA00000085"/>
    </source>
</evidence>
<dbReference type="RefSeq" id="WP_130608715.1">
    <property type="nucleotide sequence ID" value="NZ_SGIU01000001.1"/>
</dbReference>
<feature type="chain" id="PRO_5020223481" description="histidine kinase" evidence="10">
    <location>
        <begin position="20"/>
        <end position="990"/>
    </location>
</feature>
<dbReference type="Gene3D" id="1.10.287.130">
    <property type="match status" value="1"/>
</dbReference>
<dbReference type="PROSITE" id="PS50110">
    <property type="entry name" value="RESPONSE_REGULATORY"/>
    <property type="match status" value="1"/>
</dbReference>
<dbReference type="SMART" id="SM00342">
    <property type="entry name" value="HTH_ARAC"/>
    <property type="match status" value="1"/>
</dbReference>
<name>A0A4Q8QJW4_9FLAO</name>
<dbReference type="PROSITE" id="PS50005">
    <property type="entry name" value="TPR"/>
    <property type="match status" value="1"/>
</dbReference>
<evidence type="ECO:0000259" key="13">
    <source>
        <dbReference type="PROSITE" id="PS50110"/>
    </source>
</evidence>
<dbReference type="InterPro" id="IPR011006">
    <property type="entry name" value="CheY-like_superfamily"/>
</dbReference>
<dbReference type="CDD" id="cd00075">
    <property type="entry name" value="HATPase"/>
    <property type="match status" value="1"/>
</dbReference>
<keyword evidence="3 7" id="KW-0597">Phosphoprotein</keyword>